<proteinExistence type="predicted"/>
<evidence type="ECO:0000256" key="6">
    <source>
        <dbReference type="ARBA" id="ARBA00023136"/>
    </source>
</evidence>
<dbReference type="AlphaFoldDB" id="A0A6J0V3H5"/>
<keyword evidence="5" id="KW-0732">Signal</keyword>
<keyword evidence="4" id="KW-0964">Secreted</keyword>
<protein>
    <submittedName>
        <fullName evidence="11">Lymphocyte antigen 6E-like isoform X1</fullName>
    </submittedName>
</protein>
<name>A0A6J0V3H5_9SAUR</name>
<dbReference type="PANTHER" id="PTHR16983">
    <property type="entry name" value="UPAR/LY6 DOMAIN-CONTAINING PROTEIN"/>
    <property type="match status" value="1"/>
</dbReference>
<keyword evidence="6" id="KW-0472">Membrane</keyword>
<comment type="subcellular location">
    <subcellularLocation>
        <location evidence="1">Cell membrane</location>
    </subcellularLocation>
    <subcellularLocation>
        <location evidence="2">Secreted</location>
    </subcellularLocation>
</comment>
<dbReference type="SMART" id="SM00134">
    <property type="entry name" value="LU"/>
    <property type="match status" value="1"/>
</dbReference>
<evidence type="ECO:0000256" key="3">
    <source>
        <dbReference type="ARBA" id="ARBA00022475"/>
    </source>
</evidence>
<evidence type="ECO:0000256" key="1">
    <source>
        <dbReference type="ARBA" id="ARBA00004236"/>
    </source>
</evidence>
<dbReference type="InterPro" id="IPR051110">
    <property type="entry name" value="Ly-6/neurotoxin-like_GPI-ap"/>
</dbReference>
<dbReference type="KEGG" id="pvt:110089051"/>
<dbReference type="GO" id="GO:0005886">
    <property type="term" value="C:plasma membrane"/>
    <property type="evidence" value="ECO:0007669"/>
    <property type="project" value="UniProtKB-SubCell"/>
</dbReference>
<dbReference type="InParanoid" id="A0A6J0V3H5"/>
<keyword evidence="8" id="KW-0325">Glycoprotein</keyword>
<dbReference type="InterPro" id="IPR045860">
    <property type="entry name" value="Snake_toxin-like_sf"/>
</dbReference>
<accession>A0A6J0V3H5</accession>
<sequence>MNEAVEELASQWGGCPMAGGFQEKIGQPSIREDMALLPICLLTTAQPASSLKCYTCTAQSSNDRCMTPTACSAADKYCMTIVGALEIGSPGAVRLSKLCMPECTETNTHGISTSCCQSDFCNSNGAAGGRLSNVMLLAGIVGPLARLFL</sequence>
<organism evidence="10 11">
    <name type="scientific">Pogona vitticeps</name>
    <name type="common">central bearded dragon</name>
    <dbReference type="NCBI Taxonomy" id="103695"/>
    <lineage>
        <taxon>Eukaryota</taxon>
        <taxon>Metazoa</taxon>
        <taxon>Chordata</taxon>
        <taxon>Craniata</taxon>
        <taxon>Vertebrata</taxon>
        <taxon>Euteleostomi</taxon>
        <taxon>Lepidosauria</taxon>
        <taxon>Squamata</taxon>
        <taxon>Bifurcata</taxon>
        <taxon>Unidentata</taxon>
        <taxon>Episquamata</taxon>
        <taxon>Toxicofera</taxon>
        <taxon>Iguania</taxon>
        <taxon>Acrodonta</taxon>
        <taxon>Agamidae</taxon>
        <taxon>Amphibolurinae</taxon>
        <taxon>Pogona</taxon>
    </lineage>
</organism>
<dbReference type="SUPFAM" id="SSF57302">
    <property type="entry name" value="Snake toxin-like"/>
    <property type="match status" value="1"/>
</dbReference>
<dbReference type="InterPro" id="IPR016054">
    <property type="entry name" value="LY6_UPA_recep-like"/>
</dbReference>
<keyword evidence="10" id="KW-1185">Reference proteome</keyword>
<keyword evidence="7" id="KW-1015">Disulfide bond</keyword>
<evidence type="ECO:0000313" key="11">
    <source>
        <dbReference type="RefSeq" id="XP_020667476.2"/>
    </source>
</evidence>
<evidence type="ECO:0000256" key="2">
    <source>
        <dbReference type="ARBA" id="ARBA00004613"/>
    </source>
</evidence>
<dbReference type="OrthoDB" id="9041811at2759"/>
<dbReference type="GeneID" id="110089051"/>
<evidence type="ECO:0000256" key="8">
    <source>
        <dbReference type="ARBA" id="ARBA00023180"/>
    </source>
</evidence>
<reference evidence="11" key="1">
    <citation type="submission" date="2025-08" db="UniProtKB">
        <authorList>
            <consortium name="RefSeq"/>
        </authorList>
    </citation>
    <scope>IDENTIFICATION</scope>
</reference>
<evidence type="ECO:0000256" key="5">
    <source>
        <dbReference type="ARBA" id="ARBA00022729"/>
    </source>
</evidence>
<dbReference type="PANTHER" id="PTHR16983:SF10">
    <property type="entry name" value="PROTEIN QUIVER"/>
    <property type="match status" value="1"/>
</dbReference>
<evidence type="ECO:0000256" key="4">
    <source>
        <dbReference type="ARBA" id="ARBA00022525"/>
    </source>
</evidence>
<keyword evidence="3" id="KW-1003">Cell membrane</keyword>
<dbReference type="Pfam" id="PF00087">
    <property type="entry name" value="Toxin_TOLIP"/>
    <property type="match status" value="1"/>
</dbReference>
<dbReference type="GO" id="GO:0005576">
    <property type="term" value="C:extracellular region"/>
    <property type="evidence" value="ECO:0007669"/>
    <property type="project" value="UniProtKB-SubCell"/>
</dbReference>
<evidence type="ECO:0000259" key="9">
    <source>
        <dbReference type="SMART" id="SM00134"/>
    </source>
</evidence>
<dbReference type="RefSeq" id="XP_020667476.2">
    <property type="nucleotide sequence ID" value="XM_020811817.2"/>
</dbReference>
<gene>
    <name evidence="11" type="primary">LOC110089051</name>
</gene>
<dbReference type="Gene3D" id="2.10.60.10">
    <property type="entry name" value="CD59"/>
    <property type="match status" value="1"/>
</dbReference>
<dbReference type="CDD" id="cd23543">
    <property type="entry name" value="TFP_LU_ECD_Ly6E"/>
    <property type="match status" value="1"/>
</dbReference>
<dbReference type="InterPro" id="IPR035076">
    <property type="entry name" value="Toxin/TOLIP"/>
</dbReference>
<dbReference type="Proteomes" id="UP001652642">
    <property type="component" value="Chromosome 4"/>
</dbReference>
<evidence type="ECO:0000313" key="10">
    <source>
        <dbReference type="Proteomes" id="UP001652642"/>
    </source>
</evidence>
<evidence type="ECO:0000256" key="7">
    <source>
        <dbReference type="ARBA" id="ARBA00023157"/>
    </source>
</evidence>
<feature type="domain" description="UPAR/Ly6" evidence="9">
    <location>
        <begin position="51"/>
        <end position="136"/>
    </location>
</feature>